<gene>
    <name evidence="1" type="ORF">SERIO_v1c07260</name>
</gene>
<organism evidence="1 2">
    <name type="scientific">Spiroplasma eriocheiris</name>
    <dbReference type="NCBI Taxonomy" id="315358"/>
    <lineage>
        <taxon>Bacteria</taxon>
        <taxon>Bacillati</taxon>
        <taxon>Mycoplasmatota</taxon>
        <taxon>Mollicutes</taxon>
        <taxon>Entomoplasmatales</taxon>
        <taxon>Spiroplasmataceae</taxon>
        <taxon>Spiroplasma</taxon>
    </lineage>
</organism>
<name>A0A0H3XIJ1_9MOLU</name>
<proteinExistence type="predicted"/>
<dbReference type="KEGG" id="seri:SERIO_v1c07260"/>
<dbReference type="PATRIC" id="fig|743698.3.peg.729"/>
<dbReference type="EMBL" id="CP011856">
    <property type="protein sequence ID" value="AKM54290.1"/>
    <property type="molecule type" value="Genomic_DNA"/>
</dbReference>
<dbReference type="RefSeq" id="WP_047791512.1">
    <property type="nucleotide sequence ID" value="NZ_CP011856.1"/>
</dbReference>
<reference evidence="2" key="2">
    <citation type="submission" date="2015-06" db="EMBL/GenBank/DDBJ databases">
        <title>Complete genome sequence of Spiroplasma eriocheiris TDA-040725-5 (DSM 21848).</title>
        <authorList>
            <person name="Lo W.-S."/>
            <person name="Kuo C.-H."/>
        </authorList>
    </citation>
    <scope>NUCLEOTIDE SEQUENCE [LARGE SCALE GENOMIC DNA]</scope>
    <source>
        <strain evidence="2">TDA-040725-5</strain>
    </source>
</reference>
<sequence length="112" mass="12673">MLKVSENNILISSANGRVYQLNNQGIIQNNWVKNFRIYDLLKLQDDTILAAHGETVNNNLGEVYQLNDDGSVKLKVDQSLTKNFTDQVTMLIQANNGQIFAFGDKIYELSNH</sequence>
<evidence type="ECO:0000313" key="1">
    <source>
        <dbReference type="EMBL" id="AKM54290.1"/>
    </source>
</evidence>
<accession>A0A0H3XIJ1</accession>
<protein>
    <submittedName>
        <fullName evidence="1">Uncharacterized protein</fullName>
    </submittedName>
</protein>
<dbReference type="AlphaFoldDB" id="A0A0H3XIJ1"/>
<dbReference type="Proteomes" id="UP000035661">
    <property type="component" value="Chromosome"/>
</dbReference>
<reference evidence="1 2" key="1">
    <citation type="journal article" date="2015" name="Genome Biol. Evol.">
        <title>Found and Lost: The Fates of Horizontally Acquired Genes in Arthropod-Symbiotic Spiroplasma.</title>
        <authorList>
            <person name="Lo W.S."/>
            <person name="Gasparich G.E."/>
            <person name="Kuo C.H."/>
        </authorList>
    </citation>
    <scope>NUCLEOTIDE SEQUENCE [LARGE SCALE GENOMIC DNA]</scope>
    <source>
        <strain evidence="2">TDA-040725-5</strain>
    </source>
</reference>
<keyword evidence="2" id="KW-1185">Reference proteome</keyword>
<evidence type="ECO:0000313" key="2">
    <source>
        <dbReference type="Proteomes" id="UP000035661"/>
    </source>
</evidence>